<evidence type="ECO:0000256" key="1">
    <source>
        <dbReference type="SAM" id="MobiDB-lite"/>
    </source>
</evidence>
<feature type="compositionally biased region" description="Polar residues" evidence="1">
    <location>
        <begin position="1"/>
        <end position="14"/>
    </location>
</feature>
<feature type="non-terminal residue" evidence="2">
    <location>
        <position position="1"/>
    </location>
</feature>
<protein>
    <submittedName>
        <fullName evidence="2">Uncharacterized protein</fullName>
    </submittedName>
</protein>
<comment type="caution">
    <text evidence="2">The sequence shown here is derived from an EMBL/GenBank/DDBJ whole genome shotgun (WGS) entry which is preliminary data.</text>
</comment>
<organism evidence="2 3">
    <name type="scientific">Candidula unifasciata</name>
    <dbReference type="NCBI Taxonomy" id="100452"/>
    <lineage>
        <taxon>Eukaryota</taxon>
        <taxon>Metazoa</taxon>
        <taxon>Spiralia</taxon>
        <taxon>Lophotrochozoa</taxon>
        <taxon>Mollusca</taxon>
        <taxon>Gastropoda</taxon>
        <taxon>Heterobranchia</taxon>
        <taxon>Euthyneura</taxon>
        <taxon>Panpulmonata</taxon>
        <taxon>Eupulmonata</taxon>
        <taxon>Stylommatophora</taxon>
        <taxon>Helicina</taxon>
        <taxon>Helicoidea</taxon>
        <taxon>Geomitridae</taxon>
        <taxon>Candidula</taxon>
    </lineage>
</organism>
<dbReference type="Proteomes" id="UP000678393">
    <property type="component" value="Unassembled WGS sequence"/>
</dbReference>
<feature type="compositionally biased region" description="Polar residues" evidence="1">
    <location>
        <begin position="329"/>
        <end position="347"/>
    </location>
</feature>
<feature type="region of interest" description="Disordered" evidence="1">
    <location>
        <begin position="303"/>
        <end position="366"/>
    </location>
</feature>
<feature type="region of interest" description="Disordered" evidence="1">
    <location>
        <begin position="1"/>
        <end position="24"/>
    </location>
</feature>
<evidence type="ECO:0000313" key="2">
    <source>
        <dbReference type="EMBL" id="CAG5136466.1"/>
    </source>
</evidence>
<dbReference type="EMBL" id="CAJHNH020008536">
    <property type="protein sequence ID" value="CAG5136466.1"/>
    <property type="molecule type" value="Genomic_DNA"/>
</dbReference>
<sequence length="366" mass="38585">DLSELSLQTESFAQKHTRPVLPHLDTASGHAGFTSTTISGGSNLSFLPECVSGNQRSGSYSSIVSSGPGTSVGDSLSHASSGLTPRAPGGVIGSNPLDSVRFGTAGFGHFTENGLPGIVTGGMPSSWSCGVHSVGVDSSSNYGLHPMTEYSSHGMFGMPPAPGVDGCVYGNSDVNHLYPMYAGSVPDNLNQPQLTMMQQLQVERRRRLWEHQQKVSKGEDWPGFNSPLIRNDSLWDNDYNPMEHNAWSTNTDNIQAGNSFWSTLTNSASNGWSSLQSLATIWASNPQAEAGPGAFTHMTRAQPQTAPQLNSATPAFNPFTSMADIWGPTPSSANLESSNPGSSSNMAPGQWSPLSPPGSINSPKGD</sequence>
<name>A0A8S4ABV0_9EUPU</name>
<evidence type="ECO:0000313" key="3">
    <source>
        <dbReference type="Proteomes" id="UP000678393"/>
    </source>
</evidence>
<feature type="compositionally biased region" description="Low complexity" evidence="1">
    <location>
        <begin position="58"/>
        <end position="73"/>
    </location>
</feature>
<accession>A0A8S4ABV0</accession>
<dbReference type="AlphaFoldDB" id="A0A8S4ABV0"/>
<gene>
    <name evidence="2" type="ORF">CUNI_LOCUS22024</name>
</gene>
<reference evidence="2" key="1">
    <citation type="submission" date="2021-04" db="EMBL/GenBank/DDBJ databases">
        <authorList>
            <consortium name="Molecular Ecology Group"/>
        </authorList>
    </citation>
    <scope>NUCLEOTIDE SEQUENCE</scope>
</reference>
<keyword evidence="3" id="KW-1185">Reference proteome</keyword>
<feature type="compositionally biased region" description="Polar residues" evidence="1">
    <location>
        <begin position="303"/>
        <end position="320"/>
    </location>
</feature>
<feature type="region of interest" description="Disordered" evidence="1">
    <location>
        <begin position="58"/>
        <end position="92"/>
    </location>
</feature>
<dbReference type="OrthoDB" id="10639675at2759"/>
<proteinExistence type="predicted"/>